<dbReference type="EMBL" id="CP053452">
    <property type="protein sequence ID" value="QJW93108.1"/>
    <property type="molecule type" value="Genomic_DNA"/>
</dbReference>
<evidence type="ECO:0000313" key="2">
    <source>
        <dbReference type="EMBL" id="QJX01237.1"/>
    </source>
</evidence>
<evidence type="ECO:0000313" key="3">
    <source>
        <dbReference type="Proteomes" id="UP000503447"/>
    </source>
</evidence>
<organism evidence="1 3">
    <name type="scientific">Frigoriglobus tundricola</name>
    <dbReference type="NCBI Taxonomy" id="2774151"/>
    <lineage>
        <taxon>Bacteria</taxon>
        <taxon>Pseudomonadati</taxon>
        <taxon>Planctomycetota</taxon>
        <taxon>Planctomycetia</taxon>
        <taxon>Gemmatales</taxon>
        <taxon>Gemmataceae</taxon>
        <taxon>Frigoriglobus</taxon>
    </lineage>
</organism>
<evidence type="ECO:0000313" key="1">
    <source>
        <dbReference type="EMBL" id="QJW93108.1"/>
    </source>
</evidence>
<dbReference type="KEGG" id="ftj:FTUN_8876"/>
<reference evidence="3" key="1">
    <citation type="submission" date="2020-05" db="EMBL/GenBank/DDBJ databases">
        <title>Frigoriglobus tundricola gen. nov., sp. nov., a psychrotolerant cellulolytic planctomycete of the family Gemmataceae with two divergent copies of 16S rRNA gene.</title>
        <authorList>
            <person name="Kulichevskaya I.S."/>
            <person name="Ivanova A.A."/>
            <person name="Naumoff D.G."/>
            <person name="Beletsky A.V."/>
            <person name="Rijpstra W.I.C."/>
            <person name="Sinninghe Damste J.S."/>
            <person name="Mardanov A.V."/>
            <person name="Ravin N.V."/>
            <person name="Dedysh S.N."/>
        </authorList>
    </citation>
    <scope>NUCLEOTIDE SEQUENCE [LARGE SCALE GENOMIC DNA]</scope>
    <source>
        <strain evidence="2 3">PL17</strain>
    </source>
</reference>
<keyword evidence="3" id="KW-1185">Reference proteome</keyword>
<protein>
    <submittedName>
        <fullName evidence="1">Uncharacterized protein</fullName>
    </submittedName>
</protein>
<dbReference type="Proteomes" id="UP000503447">
    <property type="component" value="Chromosome"/>
</dbReference>
<proteinExistence type="predicted"/>
<dbReference type="RefSeq" id="WP_171469371.1">
    <property type="nucleotide sequence ID" value="NZ_CP053452.2"/>
</dbReference>
<reference evidence="1" key="2">
    <citation type="submission" date="2020-07" db="EMBL/GenBank/DDBJ databases">
        <title>Frigoriglobus tundricola gen. nov., sp. nov., a psychrotolerant cellulolytic planctomycete of the family Gemmataceae with two divergent copies of 16S rRNA gene.</title>
        <authorList>
            <person name="Kulichevskaya I.S."/>
            <person name="Ivanova A.A."/>
            <person name="Naumoff D.G."/>
            <person name="Beletsky A.V."/>
            <person name="Rijpstra W.I.C."/>
            <person name="Sinninghe Damste J.S."/>
            <person name="Mardanov A.V."/>
            <person name="Ravin N.V."/>
            <person name="Dedysh S.N."/>
        </authorList>
    </citation>
    <scope>NUCLEOTIDE SEQUENCE</scope>
    <source>
        <strain evidence="1">PL17</strain>
    </source>
</reference>
<gene>
    <name evidence="1" type="ORF">FTUN_0611</name>
    <name evidence="2" type="ORF">FTUN_8876</name>
</gene>
<dbReference type="AlphaFoldDB" id="A0A6M5YGJ1"/>
<dbReference type="EMBL" id="CP053452">
    <property type="protein sequence ID" value="QJX01237.1"/>
    <property type="molecule type" value="Genomic_DNA"/>
</dbReference>
<sequence>MQPDYAKWDNLLRTSKDRAQAEQIARAWNVPIRPEPPPPPDLDSFAAKLAAARIDPALWDALAEELMHDSVSRQEVAFLIRAVAPELHAHAKTLPSKRERIELLRQFADNEQQ</sequence>
<dbReference type="KEGG" id="ftj:FTUN_0611"/>
<accession>A0A6M5YGJ1</accession>
<name>A0A6M5YGJ1_9BACT</name>